<evidence type="ECO:0000256" key="1">
    <source>
        <dbReference type="SAM" id="Phobius"/>
    </source>
</evidence>
<dbReference type="AlphaFoldDB" id="A0A1H8YI19"/>
<accession>A0A1H8YI19</accession>
<evidence type="ECO:0000313" key="3">
    <source>
        <dbReference type="Proteomes" id="UP000198582"/>
    </source>
</evidence>
<proteinExistence type="predicted"/>
<keyword evidence="1" id="KW-1133">Transmembrane helix</keyword>
<feature type="transmembrane region" description="Helical" evidence="1">
    <location>
        <begin position="30"/>
        <end position="51"/>
    </location>
</feature>
<feature type="transmembrane region" description="Helical" evidence="1">
    <location>
        <begin position="102"/>
        <end position="126"/>
    </location>
</feature>
<protein>
    <submittedName>
        <fullName evidence="2">Uncharacterized protein</fullName>
    </submittedName>
</protein>
<sequence length="167" mass="17736">MARARKPVSYQPIPPDLVARIRRSARPVGLGQLGLTIVTTVAIVFLAVRWAPRLPLTGMMVGLQAAAVIEGFAVAVIVLSLPEHVASGYLDRNAGFAARRNVIVLWLSGFAETVLSFVILPLALSINFSKVEISFDLPLAGLLPALLLAVSGGFAAAFVRRAVPRLS</sequence>
<feature type="transmembrane region" description="Helical" evidence="1">
    <location>
        <begin position="63"/>
        <end position="81"/>
    </location>
</feature>
<keyword evidence="1" id="KW-0812">Transmembrane</keyword>
<name>A0A1H8YI19_9PSEU</name>
<keyword evidence="1" id="KW-0472">Membrane</keyword>
<dbReference type="STRING" id="394193.SAMN04489732_117158"/>
<dbReference type="RefSeq" id="WP_091624126.1">
    <property type="nucleotide sequence ID" value="NZ_FOEF01000017.1"/>
</dbReference>
<keyword evidence="3" id="KW-1185">Reference proteome</keyword>
<dbReference type="EMBL" id="FOEF01000017">
    <property type="protein sequence ID" value="SEP51840.1"/>
    <property type="molecule type" value="Genomic_DNA"/>
</dbReference>
<gene>
    <name evidence="2" type="ORF">SAMN04489732_117158</name>
</gene>
<evidence type="ECO:0000313" key="2">
    <source>
        <dbReference type="EMBL" id="SEP51840.1"/>
    </source>
</evidence>
<organism evidence="2 3">
    <name type="scientific">Amycolatopsis saalfeldensis</name>
    <dbReference type="NCBI Taxonomy" id="394193"/>
    <lineage>
        <taxon>Bacteria</taxon>
        <taxon>Bacillati</taxon>
        <taxon>Actinomycetota</taxon>
        <taxon>Actinomycetes</taxon>
        <taxon>Pseudonocardiales</taxon>
        <taxon>Pseudonocardiaceae</taxon>
        <taxon>Amycolatopsis</taxon>
    </lineage>
</organism>
<feature type="transmembrane region" description="Helical" evidence="1">
    <location>
        <begin position="138"/>
        <end position="159"/>
    </location>
</feature>
<reference evidence="3" key="1">
    <citation type="submission" date="2016-10" db="EMBL/GenBank/DDBJ databases">
        <authorList>
            <person name="Varghese N."/>
            <person name="Submissions S."/>
        </authorList>
    </citation>
    <scope>NUCLEOTIDE SEQUENCE [LARGE SCALE GENOMIC DNA]</scope>
    <source>
        <strain evidence="3">DSM 44993</strain>
    </source>
</reference>
<dbReference type="Proteomes" id="UP000198582">
    <property type="component" value="Unassembled WGS sequence"/>
</dbReference>